<comment type="caution">
    <text evidence="1">The sequence shown here is derived from an EMBL/GenBank/DDBJ whole genome shotgun (WGS) entry which is preliminary data.</text>
</comment>
<name>A0ABQ5GWZ0_9ASTR</name>
<dbReference type="Proteomes" id="UP001151760">
    <property type="component" value="Unassembled WGS sequence"/>
</dbReference>
<keyword evidence="2" id="KW-1185">Reference proteome</keyword>
<reference evidence="1" key="2">
    <citation type="submission" date="2022-01" db="EMBL/GenBank/DDBJ databases">
        <authorList>
            <person name="Yamashiro T."/>
            <person name="Shiraishi A."/>
            <person name="Satake H."/>
            <person name="Nakayama K."/>
        </authorList>
    </citation>
    <scope>NUCLEOTIDE SEQUENCE</scope>
</reference>
<reference evidence="1" key="1">
    <citation type="journal article" date="2022" name="Int. J. Mol. Sci.">
        <title>Draft Genome of Tanacetum Coccineum: Genomic Comparison of Closely Related Tanacetum-Family Plants.</title>
        <authorList>
            <person name="Yamashiro T."/>
            <person name="Shiraishi A."/>
            <person name="Nakayama K."/>
            <person name="Satake H."/>
        </authorList>
    </citation>
    <scope>NUCLEOTIDE SEQUENCE</scope>
</reference>
<proteinExistence type="predicted"/>
<gene>
    <name evidence="1" type="ORF">Tco_1054141</name>
</gene>
<organism evidence="1 2">
    <name type="scientific">Tanacetum coccineum</name>
    <dbReference type="NCBI Taxonomy" id="301880"/>
    <lineage>
        <taxon>Eukaryota</taxon>
        <taxon>Viridiplantae</taxon>
        <taxon>Streptophyta</taxon>
        <taxon>Embryophyta</taxon>
        <taxon>Tracheophyta</taxon>
        <taxon>Spermatophyta</taxon>
        <taxon>Magnoliopsida</taxon>
        <taxon>eudicotyledons</taxon>
        <taxon>Gunneridae</taxon>
        <taxon>Pentapetalae</taxon>
        <taxon>asterids</taxon>
        <taxon>campanulids</taxon>
        <taxon>Asterales</taxon>
        <taxon>Asteraceae</taxon>
        <taxon>Asteroideae</taxon>
        <taxon>Anthemideae</taxon>
        <taxon>Anthemidinae</taxon>
        <taxon>Tanacetum</taxon>
    </lineage>
</organism>
<protein>
    <submittedName>
        <fullName evidence="1">Uncharacterized protein</fullName>
    </submittedName>
</protein>
<evidence type="ECO:0000313" key="1">
    <source>
        <dbReference type="EMBL" id="GJT79799.1"/>
    </source>
</evidence>
<sequence>MWGVDFMDLDSPKDDEPIIVQDESDEQVYAEKVQPEEPDMCNGYIKYGQKQAKKDKTRARDWKSARNQSRRRCKEMDWELVRIGGLGLKNENALQALESSSTLYK</sequence>
<accession>A0ABQ5GWZ0</accession>
<dbReference type="EMBL" id="BQNB010018932">
    <property type="protein sequence ID" value="GJT79799.1"/>
    <property type="molecule type" value="Genomic_DNA"/>
</dbReference>
<evidence type="ECO:0000313" key="2">
    <source>
        <dbReference type="Proteomes" id="UP001151760"/>
    </source>
</evidence>